<dbReference type="PANTHER" id="PTHR19303:SF74">
    <property type="entry name" value="POGO TRANSPOSABLE ELEMENT WITH KRAB DOMAIN"/>
    <property type="match status" value="1"/>
</dbReference>
<dbReference type="GO" id="GO:0003677">
    <property type="term" value="F:DNA binding"/>
    <property type="evidence" value="ECO:0007669"/>
    <property type="project" value="UniProtKB-KW"/>
</dbReference>
<dbReference type="Proteomes" id="UP000803884">
    <property type="component" value="Unassembled WGS sequence"/>
</dbReference>
<gene>
    <name evidence="3" type="ORF">WHR41_09467</name>
</gene>
<keyword evidence="1" id="KW-0238">DNA-binding</keyword>
<dbReference type="Pfam" id="PF03184">
    <property type="entry name" value="DDE_1"/>
    <property type="match status" value="1"/>
</dbReference>
<name>A0AB34KAD9_9PEZI</name>
<reference evidence="3 4" key="1">
    <citation type="journal article" date="2020" name="Microbiol. Resour. Announc.">
        <title>Draft Genome Sequence of a Cladosporium Species Isolated from the Mesophotic Ascidian Didemnum maculosum.</title>
        <authorList>
            <person name="Gioti A."/>
            <person name="Siaperas R."/>
            <person name="Nikolaivits E."/>
            <person name="Le Goff G."/>
            <person name="Ouazzani J."/>
            <person name="Kotoulas G."/>
            <person name="Topakas E."/>
        </authorList>
    </citation>
    <scope>NUCLEOTIDE SEQUENCE [LARGE SCALE GENOMIC DNA]</scope>
    <source>
        <strain evidence="3 4">TM138-S3</strain>
    </source>
</reference>
<keyword evidence="4" id="KW-1185">Reference proteome</keyword>
<dbReference type="GeneID" id="96010908"/>
<comment type="caution">
    <text evidence="3">The sequence shown here is derived from an EMBL/GenBank/DDBJ whole genome shotgun (WGS) entry which is preliminary data.</text>
</comment>
<organism evidence="3 4">
    <name type="scientific">Cladosporium halotolerans</name>
    <dbReference type="NCBI Taxonomy" id="1052096"/>
    <lineage>
        <taxon>Eukaryota</taxon>
        <taxon>Fungi</taxon>
        <taxon>Dikarya</taxon>
        <taxon>Ascomycota</taxon>
        <taxon>Pezizomycotina</taxon>
        <taxon>Dothideomycetes</taxon>
        <taxon>Dothideomycetidae</taxon>
        <taxon>Cladosporiales</taxon>
        <taxon>Cladosporiaceae</taxon>
        <taxon>Cladosporium</taxon>
    </lineage>
</organism>
<sequence length="265" mass="30285">MGSIEDAIAFLRSSDGRNIAAVAKRFNVNRSTLSKRFRGKTGSVARRIEGRRLLTNKQEQELVKQIQRLCEWCLPPTPAMLRSWAALICGSEPGKNWSADFRRRHESVLDCRYLNTLDLERHKAESEHSFRRYFNILRQKIDEYGIQPRNCYNMDEKGFLIGHLQKARRIFPKSMTKQQKLLGAGQDGSREWITLVATICADGTSLPPALIYKAVSGDLQDTWLQDYDSNEHPCWFASSPNGWTSDELGLSWLQSLFDTQTVGKA</sequence>
<dbReference type="EMBL" id="JAAQHG020000151">
    <property type="protein sequence ID" value="KAL1581804.1"/>
    <property type="molecule type" value="Genomic_DNA"/>
</dbReference>
<evidence type="ECO:0000313" key="4">
    <source>
        <dbReference type="Proteomes" id="UP000803884"/>
    </source>
</evidence>
<feature type="domain" description="HTH CENPB-type" evidence="2">
    <location>
        <begin position="46"/>
        <end position="111"/>
    </location>
</feature>
<dbReference type="RefSeq" id="XP_069224913.1">
    <property type="nucleotide sequence ID" value="XM_069378070.1"/>
</dbReference>
<protein>
    <recommendedName>
        <fullName evidence="2">HTH CENPB-type domain-containing protein</fullName>
    </recommendedName>
</protein>
<evidence type="ECO:0000313" key="3">
    <source>
        <dbReference type="EMBL" id="KAL1581804.1"/>
    </source>
</evidence>
<feature type="non-terminal residue" evidence="3">
    <location>
        <position position="265"/>
    </location>
</feature>
<proteinExistence type="predicted"/>
<dbReference type="PANTHER" id="PTHR19303">
    <property type="entry name" value="TRANSPOSON"/>
    <property type="match status" value="1"/>
</dbReference>
<dbReference type="InterPro" id="IPR006600">
    <property type="entry name" value="HTH_CenpB_DNA-bd_dom"/>
</dbReference>
<evidence type="ECO:0000256" key="1">
    <source>
        <dbReference type="ARBA" id="ARBA00023125"/>
    </source>
</evidence>
<dbReference type="GO" id="GO:0005634">
    <property type="term" value="C:nucleus"/>
    <property type="evidence" value="ECO:0007669"/>
    <property type="project" value="TreeGrafter"/>
</dbReference>
<accession>A0AB34KAD9</accession>
<dbReference type="InterPro" id="IPR004875">
    <property type="entry name" value="DDE_SF_endonuclease_dom"/>
</dbReference>
<dbReference type="AlphaFoldDB" id="A0AB34KAD9"/>
<dbReference type="PROSITE" id="PS51253">
    <property type="entry name" value="HTH_CENPB"/>
    <property type="match status" value="1"/>
</dbReference>
<dbReference type="InterPro" id="IPR050863">
    <property type="entry name" value="CenT-Element_Derived"/>
</dbReference>
<evidence type="ECO:0000259" key="2">
    <source>
        <dbReference type="PROSITE" id="PS51253"/>
    </source>
</evidence>